<evidence type="ECO:0000256" key="2">
    <source>
        <dbReference type="ARBA" id="ARBA00004308"/>
    </source>
</evidence>
<dbReference type="EC" id="3.2.1.101" evidence="4"/>
<evidence type="ECO:0000256" key="8">
    <source>
        <dbReference type="ARBA" id="ARBA00023180"/>
    </source>
</evidence>
<comment type="similarity">
    <text evidence="3">Belongs to the glycosyl hydrolase 76 family.</text>
</comment>
<dbReference type="PANTHER" id="PTHR12145">
    <property type="entry name" value="MANNAN ENDO-1,6-ALPHA-MANNOSIDASE DCW1"/>
    <property type="match status" value="1"/>
</dbReference>
<comment type="caution">
    <text evidence="12">The sequence shown here is derived from an EMBL/GenBank/DDBJ whole genome shotgun (WGS) entry which is preliminary data.</text>
</comment>
<proteinExistence type="inferred from homology"/>
<gene>
    <name evidence="12" type="ORF">MHUMG1_09734</name>
</gene>
<keyword evidence="6" id="KW-0378">Hydrolase</keyword>
<dbReference type="FunFam" id="1.50.10.20:FF:000006">
    <property type="entry name" value="Mannan endo-1,6-alpha-mannosidase"/>
    <property type="match status" value="1"/>
</dbReference>
<dbReference type="AlphaFoldDB" id="A0A9P8M2L2"/>
<evidence type="ECO:0000256" key="3">
    <source>
        <dbReference type="ARBA" id="ARBA00009699"/>
    </source>
</evidence>
<evidence type="ECO:0000256" key="6">
    <source>
        <dbReference type="ARBA" id="ARBA00022801"/>
    </source>
</evidence>
<keyword evidence="7" id="KW-0472">Membrane</keyword>
<dbReference type="GO" id="GO:0009272">
    <property type="term" value="P:fungal-type cell wall biogenesis"/>
    <property type="evidence" value="ECO:0007669"/>
    <property type="project" value="TreeGrafter"/>
</dbReference>
<keyword evidence="9" id="KW-0326">Glycosidase</keyword>
<dbReference type="InterPro" id="IPR014480">
    <property type="entry name" value="Mannan-1_6-alpha_mannosidase"/>
</dbReference>
<evidence type="ECO:0000256" key="1">
    <source>
        <dbReference type="ARBA" id="ARBA00001452"/>
    </source>
</evidence>
<accession>A0A9P8M2L2</accession>
<feature type="chain" id="PRO_5040340774" description="mannan endo-1,6-alpha-mannosidase" evidence="11">
    <location>
        <begin position="26"/>
        <end position="582"/>
    </location>
</feature>
<keyword evidence="5 11" id="KW-0732">Signal</keyword>
<dbReference type="InterPro" id="IPR005198">
    <property type="entry name" value="Glyco_hydro_76"/>
</dbReference>
<keyword evidence="8" id="KW-0325">Glycoprotein</keyword>
<evidence type="ECO:0000256" key="10">
    <source>
        <dbReference type="SAM" id="MobiDB-lite"/>
    </source>
</evidence>
<sequence length="582" mass="63611">MVAPRLSPALVAIASGVLFSGVAEAQYKVDTRDDIIASSKSLAYDLMKFYHGNESGQIPGLLPGPPASGTGDYYWWEAGAMMGTYIDYWKLTGDTTYNDVVTEGMLFQVGPQRDYMPPNQTLSLGNDDQGFWGLSALLAAENKFPDPPADQPQWLELAQAVWNTQADPSRYDETCNGGLRWQIPRTNAGYDYKNTIANGIFFNMGARLARYTGNDTYAERAEKAWDWLWGVQYIDHDTWAVYDGASVNDNCTDIHKTQYSYNAGILIQGVAFMYNHTSDDKWRARLDSLLDACLASFFPEQIAYELSCEFALGGGVCKTDMLSYKGYLVRWLGVVTQVAPHTAAKILGPLRTSGEAAARQCTGGASGRECGFYWTEGKFIDPSVDKTSGAGEAMDVLAAVSSMLIEDVAPPVTNDTGGTSRGDPNAGGRDNGERVVKPVTAGDKAGAAILTILLLVGATDGYLASTASPAHMIDALAHVASPPWTSQTHRPSPMPISWLPSWRQLHPRRLAVIAQAVSTQAGLPSRSGNDYQAMQRHRSNVSRSDQAAALAAWRQRQSFPNEVEPTHWLQQPRIELPRRVDE</sequence>
<evidence type="ECO:0000313" key="12">
    <source>
        <dbReference type="EMBL" id="KAH0592583.1"/>
    </source>
</evidence>
<protein>
    <recommendedName>
        <fullName evidence="4">mannan endo-1,6-alpha-mannosidase</fullName>
        <ecNumber evidence="4">3.2.1.101</ecNumber>
    </recommendedName>
</protein>
<keyword evidence="13" id="KW-1185">Reference proteome</keyword>
<dbReference type="InterPro" id="IPR008928">
    <property type="entry name" value="6-hairpin_glycosidase_sf"/>
</dbReference>
<dbReference type="Proteomes" id="UP000764110">
    <property type="component" value="Unassembled WGS sequence"/>
</dbReference>
<dbReference type="Pfam" id="PF03663">
    <property type="entry name" value="Glyco_hydro_76"/>
    <property type="match status" value="1"/>
</dbReference>
<name>A0A9P8M2L2_9HYPO</name>
<reference evidence="12 13" key="1">
    <citation type="submission" date="2020-07" db="EMBL/GenBank/DDBJ databases">
        <title>Metarhizium humberi genome.</title>
        <authorList>
            <person name="Lysoe E."/>
        </authorList>
    </citation>
    <scope>NUCLEOTIDE SEQUENCE [LARGE SCALE GENOMIC DNA]</scope>
    <source>
        <strain evidence="12 13">ESALQ1638</strain>
    </source>
</reference>
<feature type="signal peptide" evidence="11">
    <location>
        <begin position="1"/>
        <end position="25"/>
    </location>
</feature>
<dbReference type="GO" id="GO:0008496">
    <property type="term" value="F:mannan endo-1,6-alpha-mannosidase activity"/>
    <property type="evidence" value="ECO:0007669"/>
    <property type="project" value="UniProtKB-EC"/>
</dbReference>
<dbReference type="GO" id="GO:0012505">
    <property type="term" value="C:endomembrane system"/>
    <property type="evidence" value="ECO:0007669"/>
    <property type="project" value="UniProtKB-SubCell"/>
</dbReference>
<evidence type="ECO:0000256" key="7">
    <source>
        <dbReference type="ARBA" id="ARBA00023136"/>
    </source>
</evidence>
<comment type="catalytic activity">
    <reaction evidence="1">
        <text>Random hydrolysis of (1-&gt;6)-alpha-D-mannosidic linkages in unbranched (1-&gt;6)-mannans.</text>
        <dbReference type="EC" id="3.2.1.101"/>
    </reaction>
</comment>
<evidence type="ECO:0000256" key="9">
    <source>
        <dbReference type="ARBA" id="ARBA00023295"/>
    </source>
</evidence>
<dbReference type="Gene3D" id="1.50.10.20">
    <property type="match status" value="1"/>
</dbReference>
<dbReference type="PANTHER" id="PTHR12145:SF36">
    <property type="entry name" value="MANNAN ENDO-1,6-ALPHA-MANNOSIDASE DCW1"/>
    <property type="match status" value="1"/>
</dbReference>
<dbReference type="SUPFAM" id="SSF48208">
    <property type="entry name" value="Six-hairpin glycosidases"/>
    <property type="match status" value="1"/>
</dbReference>
<feature type="region of interest" description="Disordered" evidence="10">
    <location>
        <begin position="409"/>
        <end position="435"/>
    </location>
</feature>
<evidence type="ECO:0000313" key="13">
    <source>
        <dbReference type="Proteomes" id="UP000764110"/>
    </source>
</evidence>
<evidence type="ECO:0000256" key="5">
    <source>
        <dbReference type="ARBA" id="ARBA00022729"/>
    </source>
</evidence>
<dbReference type="GO" id="GO:0016052">
    <property type="term" value="P:carbohydrate catabolic process"/>
    <property type="evidence" value="ECO:0007669"/>
    <property type="project" value="InterPro"/>
</dbReference>
<organism evidence="12 13">
    <name type="scientific">Metarhizium humberi</name>
    <dbReference type="NCBI Taxonomy" id="2596975"/>
    <lineage>
        <taxon>Eukaryota</taxon>
        <taxon>Fungi</taxon>
        <taxon>Dikarya</taxon>
        <taxon>Ascomycota</taxon>
        <taxon>Pezizomycotina</taxon>
        <taxon>Sordariomycetes</taxon>
        <taxon>Hypocreomycetidae</taxon>
        <taxon>Hypocreales</taxon>
        <taxon>Clavicipitaceae</taxon>
        <taxon>Metarhizium</taxon>
    </lineage>
</organism>
<dbReference type="EMBL" id="JACEFI010000029">
    <property type="protein sequence ID" value="KAH0592583.1"/>
    <property type="molecule type" value="Genomic_DNA"/>
</dbReference>
<evidence type="ECO:0000256" key="4">
    <source>
        <dbReference type="ARBA" id="ARBA00012350"/>
    </source>
</evidence>
<evidence type="ECO:0000256" key="11">
    <source>
        <dbReference type="SAM" id="SignalP"/>
    </source>
</evidence>
<comment type="subcellular location">
    <subcellularLocation>
        <location evidence="2">Endomembrane system</location>
    </subcellularLocation>
</comment>